<comment type="caution">
    <text evidence="3">The sequence shown here is derived from an EMBL/GenBank/DDBJ whole genome shotgun (WGS) entry which is preliminary data.</text>
</comment>
<dbReference type="OrthoDB" id="303141at2759"/>
<organism evidence="3 4">
    <name type="scientific">Halteria grandinella</name>
    <dbReference type="NCBI Taxonomy" id="5974"/>
    <lineage>
        <taxon>Eukaryota</taxon>
        <taxon>Sar</taxon>
        <taxon>Alveolata</taxon>
        <taxon>Ciliophora</taxon>
        <taxon>Intramacronucleata</taxon>
        <taxon>Spirotrichea</taxon>
        <taxon>Stichotrichia</taxon>
        <taxon>Sporadotrichida</taxon>
        <taxon>Halteriidae</taxon>
        <taxon>Halteria</taxon>
    </lineage>
</organism>
<keyword evidence="4" id="KW-1185">Reference proteome</keyword>
<proteinExistence type="predicted"/>
<feature type="coiled-coil region" evidence="1">
    <location>
        <begin position="6"/>
        <end position="33"/>
    </location>
</feature>
<protein>
    <submittedName>
        <fullName evidence="3">Uncharacterized protein</fullName>
    </submittedName>
</protein>
<evidence type="ECO:0000256" key="2">
    <source>
        <dbReference type="SAM" id="MobiDB-lite"/>
    </source>
</evidence>
<accession>A0A8J8NHA0</accession>
<dbReference type="EMBL" id="RRYP01016967">
    <property type="protein sequence ID" value="TNV74460.1"/>
    <property type="molecule type" value="Genomic_DNA"/>
</dbReference>
<evidence type="ECO:0000256" key="1">
    <source>
        <dbReference type="SAM" id="Coils"/>
    </source>
</evidence>
<feature type="coiled-coil region" evidence="1">
    <location>
        <begin position="79"/>
        <end position="110"/>
    </location>
</feature>
<feature type="region of interest" description="Disordered" evidence="2">
    <location>
        <begin position="183"/>
        <end position="239"/>
    </location>
</feature>
<reference evidence="3" key="1">
    <citation type="submission" date="2019-06" db="EMBL/GenBank/DDBJ databases">
        <authorList>
            <person name="Zheng W."/>
        </authorList>
    </citation>
    <scope>NUCLEOTIDE SEQUENCE</scope>
    <source>
        <strain evidence="3">QDHG01</strain>
    </source>
</reference>
<evidence type="ECO:0000313" key="4">
    <source>
        <dbReference type="Proteomes" id="UP000785679"/>
    </source>
</evidence>
<sequence length="275" mass="32092">MITQLMLKQRKVMEEIELKYKQIEEQLIRREQQYVNQVVEKADLWMLAQYLSNFRSQERINQFASITEKGEIAIFLLQKDTSNNQAKQILEELEEFMKKLQTRLQEIQGQAVPQISINKELMGNFEYNYPQVQQSFFEDPNILKDVSMIEHSFLQDIDDKPPHNEFLTHSLLNPQLMCSSQPALQSQHVLQSQPSSNNISQNAISPQGEKKSSQNNEILISPKLRRQSSMSPKRPSKKKFNTKVETILLNCQGDILDLSSQGKDNIYNQIWVMME</sequence>
<evidence type="ECO:0000313" key="3">
    <source>
        <dbReference type="EMBL" id="TNV74460.1"/>
    </source>
</evidence>
<gene>
    <name evidence="3" type="ORF">FGO68_gene4064</name>
</gene>
<dbReference type="Proteomes" id="UP000785679">
    <property type="component" value="Unassembled WGS sequence"/>
</dbReference>
<dbReference type="AlphaFoldDB" id="A0A8J8NHA0"/>
<name>A0A8J8NHA0_HALGN</name>
<feature type="compositionally biased region" description="Low complexity" evidence="2">
    <location>
        <begin position="191"/>
        <end position="207"/>
    </location>
</feature>
<keyword evidence="1" id="KW-0175">Coiled coil</keyword>